<evidence type="ECO:0000259" key="9">
    <source>
        <dbReference type="PROSITE" id="PS50004"/>
    </source>
</evidence>
<accession>A0A9Y4U224</accession>
<dbReference type="InterPro" id="IPR037721">
    <property type="entry name" value="Ferlin"/>
</dbReference>
<evidence type="ECO:0000256" key="5">
    <source>
        <dbReference type="ARBA" id="ARBA00023136"/>
    </source>
</evidence>
<keyword evidence="10" id="KW-1185">Reference proteome</keyword>
<evidence type="ECO:0000256" key="4">
    <source>
        <dbReference type="ARBA" id="ARBA00022989"/>
    </source>
</evidence>
<name>A0A9Y4U224_9TELE</name>
<evidence type="ECO:0000313" key="11">
    <source>
        <dbReference type="RefSeq" id="XP_008303727.1"/>
    </source>
</evidence>
<keyword evidence="4 8" id="KW-1133">Transmembrane helix</keyword>
<evidence type="ECO:0000313" key="10">
    <source>
        <dbReference type="Proteomes" id="UP000694891"/>
    </source>
</evidence>
<sequence length="1014" mass="116922">VQVLSDTLSPTWSECLLFDRVLLEGTMEELQRDPPLVIISIYDHDTVGSPKPLGRAYAEPQFKPVELFYRKPSLHFYDISMGRIPAGELLGAFELIELDYSGFGEPCLPSSVDPHELTYMDEQRCYVIPEGVRPVMKTFRIEVLFWGLRELKRVQLFEVERPLVRVECAGRQLESEEVENYQVHPNFKEVVRYIDVELPEQSYLHPPLTVFVVEHRAFGQLALVGCHVVQNLMNYGPRELEREPEEEEEEPKPKVRQNSVKMNPLMSMKNIGLSGLTVNQSKIPINPIKLVNAPLKKLMKNGEELEEEAPEKEELDWWSKYYASLEELERQAAEKEEMEEQAESDGANLTMANIEEEEEEVVVVEIEPPKRKKIATLKLYGGDLESEFHQFQDWLQTFPLYKGRASSEDYEEDDEERLMGKYKGSFLVYPIDPEDTEDTQCQITNGIPKNTPIKVLVRVYVVKATSLAPTDPNGKADPYLVVQVGEQSLDTKDRYIPKQLNPTFGEVFELTVSFPLETELVVTVMDHDLVGADDVIGETRVDLENRFYSRHRASCGLALYYDTDGYNMWRDAKKPSTILAELCRKNGIPSPEYRPHEVKVLNKIFKIPPDAIPEVLLKKNERSLEEEAEMEQHSALSVLQRWGEMNEFLPGAIPLVPEHVEIRSLQNQSSLGLPQGYLHMWVDMFPTDVPAPPAVDIKPRLPEQYELRVIIWNTDDVFLDDVNPFTGDPSSDIYVKGWIKGLEGDKQETDVHFNSLTGEGNFNWRFVFRFDYLPTEKEVVYKKKESIFSLEESEFRQPAVLTLQVWDYDRIAANDFLGSLEFRLSDMVRPAKSAGKCTIEMAKDRASPRFSIFRAKKMKGWWPLIRLKTAEDFEREEKEKEEAKKKKKKGSKKKKNKNKRSQLKQEDIQYTDSLGNTFLLMGKVEAELQLVPLEQAEANPVGRGRKEPEPLDKPNRPTTNFSWFVNPMKTFIFLIWRKYKKYIIALIILLILAVFLVLLVYTMPQQITALIVKG</sequence>
<dbReference type="PANTHER" id="PTHR12546">
    <property type="entry name" value="FER-1-LIKE"/>
    <property type="match status" value="1"/>
</dbReference>
<reference evidence="11" key="1">
    <citation type="submission" date="2025-08" db="UniProtKB">
        <authorList>
            <consortium name="RefSeq"/>
        </authorList>
    </citation>
    <scope>IDENTIFICATION</scope>
</reference>
<dbReference type="Gene3D" id="2.60.40.150">
    <property type="entry name" value="C2 domain"/>
    <property type="match status" value="2"/>
</dbReference>
<evidence type="ECO:0000256" key="8">
    <source>
        <dbReference type="SAM" id="Phobius"/>
    </source>
</evidence>
<keyword evidence="5 8" id="KW-0472">Membrane</keyword>
<dbReference type="PANTHER" id="PTHR12546:SF36">
    <property type="entry name" value="FER-1-LIKE PROTEIN 4"/>
    <property type="match status" value="1"/>
</dbReference>
<dbReference type="CDD" id="cd04037">
    <property type="entry name" value="C2E_Ferlin"/>
    <property type="match status" value="1"/>
</dbReference>
<dbReference type="Pfam" id="PF00168">
    <property type="entry name" value="C2"/>
    <property type="match status" value="2"/>
</dbReference>
<dbReference type="Proteomes" id="UP000694891">
    <property type="component" value="Unplaced"/>
</dbReference>
<protein>
    <submittedName>
        <fullName evidence="11">Fer-1-like protein 4</fullName>
    </submittedName>
</protein>
<dbReference type="InterPro" id="IPR037725">
    <property type="entry name" value="C2F_Ferlin"/>
</dbReference>
<keyword evidence="2 8" id="KW-0812">Transmembrane</keyword>
<dbReference type="Pfam" id="PF16165">
    <property type="entry name" value="Ferlin_C"/>
    <property type="match status" value="1"/>
</dbReference>
<dbReference type="InterPro" id="IPR032362">
    <property type="entry name" value="Ferlin_C"/>
</dbReference>
<feature type="region of interest" description="Disordered" evidence="7">
    <location>
        <begin position="875"/>
        <end position="906"/>
    </location>
</feature>
<dbReference type="PROSITE" id="PS50004">
    <property type="entry name" value="C2"/>
    <property type="match status" value="2"/>
</dbReference>
<dbReference type="InterPro" id="IPR037724">
    <property type="entry name" value="C2E_Ferlin"/>
</dbReference>
<comment type="subcellular location">
    <subcellularLocation>
        <location evidence="1">Membrane</location>
        <topology evidence="1">Single-pass membrane protein</topology>
    </subcellularLocation>
</comment>
<dbReference type="GO" id="GO:0016020">
    <property type="term" value="C:membrane"/>
    <property type="evidence" value="ECO:0007669"/>
    <property type="project" value="UniProtKB-SubCell"/>
</dbReference>
<dbReference type="InterPro" id="IPR000008">
    <property type="entry name" value="C2_dom"/>
</dbReference>
<feature type="coiled-coil region" evidence="6">
    <location>
        <begin position="295"/>
        <end position="348"/>
    </location>
</feature>
<proteinExistence type="predicted"/>
<organism evidence="10 11">
    <name type="scientific">Stegastes partitus</name>
    <name type="common">bicolor damselfish</name>
    <dbReference type="NCBI Taxonomy" id="144197"/>
    <lineage>
        <taxon>Eukaryota</taxon>
        <taxon>Metazoa</taxon>
        <taxon>Chordata</taxon>
        <taxon>Craniata</taxon>
        <taxon>Vertebrata</taxon>
        <taxon>Euteleostomi</taxon>
        <taxon>Actinopterygii</taxon>
        <taxon>Neopterygii</taxon>
        <taxon>Teleostei</taxon>
        <taxon>Neoteleostei</taxon>
        <taxon>Acanthomorphata</taxon>
        <taxon>Ovalentaria</taxon>
        <taxon>Pomacentridae</taxon>
        <taxon>Stegastes</taxon>
    </lineage>
</organism>
<dbReference type="AlphaFoldDB" id="A0A9Y4U224"/>
<feature type="transmembrane region" description="Helical" evidence="8">
    <location>
        <begin position="983"/>
        <end position="1003"/>
    </location>
</feature>
<evidence type="ECO:0000256" key="7">
    <source>
        <dbReference type="SAM" id="MobiDB-lite"/>
    </source>
</evidence>
<dbReference type="CDD" id="cd08374">
    <property type="entry name" value="C2F_Ferlin"/>
    <property type="match status" value="1"/>
</dbReference>
<keyword evidence="6" id="KW-0175">Coiled coil</keyword>
<gene>
    <name evidence="11" type="primary">LOC103375276</name>
</gene>
<dbReference type="GeneID" id="103375276"/>
<feature type="domain" description="C2" evidence="9">
    <location>
        <begin position="689"/>
        <end position="838"/>
    </location>
</feature>
<feature type="compositionally biased region" description="Basic and acidic residues" evidence="7">
    <location>
        <begin position="875"/>
        <end position="884"/>
    </location>
</feature>
<dbReference type="Pfam" id="PF22901">
    <property type="entry name" value="dsrm_Ferlin"/>
    <property type="match status" value="1"/>
</dbReference>
<dbReference type="InterPro" id="IPR035892">
    <property type="entry name" value="C2_domain_sf"/>
</dbReference>
<feature type="non-terminal residue" evidence="11">
    <location>
        <position position="1"/>
    </location>
</feature>
<dbReference type="SMART" id="SM00239">
    <property type="entry name" value="C2"/>
    <property type="match status" value="2"/>
</dbReference>
<evidence type="ECO:0000256" key="3">
    <source>
        <dbReference type="ARBA" id="ARBA00022737"/>
    </source>
</evidence>
<feature type="domain" description="C2" evidence="9">
    <location>
        <begin position="437"/>
        <end position="556"/>
    </location>
</feature>
<keyword evidence="3" id="KW-0677">Repeat</keyword>
<evidence type="ECO:0000256" key="6">
    <source>
        <dbReference type="SAM" id="Coils"/>
    </source>
</evidence>
<evidence type="ECO:0000256" key="1">
    <source>
        <dbReference type="ARBA" id="ARBA00004167"/>
    </source>
</evidence>
<dbReference type="InterPro" id="IPR055072">
    <property type="entry name" value="Ferlin_DSRM"/>
</dbReference>
<evidence type="ECO:0000256" key="2">
    <source>
        <dbReference type="ARBA" id="ARBA00022692"/>
    </source>
</evidence>
<feature type="compositionally biased region" description="Basic residues" evidence="7">
    <location>
        <begin position="885"/>
        <end position="902"/>
    </location>
</feature>
<dbReference type="RefSeq" id="XP_008303727.1">
    <property type="nucleotide sequence ID" value="XM_008305505.1"/>
</dbReference>
<dbReference type="GO" id="GO:0007009">
    <property type="term" value="P:plasma membrane organization"/>
    <property type="evidence" value="ECO:0007669"/>
    <property type="project" value="TreeGrafter"/>
</dbReference>
<dbReference type="SUPFAM" id="SSF49562">
    <property type="entry name" value="C2 domain (Calcium/lipid-binding domain, CaLB)"/>
    <property type="match status" value="4"/>
</dbReference>